<dbReference type="RefSeq" id="XP_029637907.1">
    <property type="nucleotide sequence ID" value="XM_029782047.2"/>
</dbReference>
<organism evidence="3 4">
    <name type="scientific">Octopus sinensis</name>
    <name type="common">East Asian common octopus</name>
    <dbReference type="NCBI Taxonomy" id="2607531"/>
    <lineage>
        <taxon>Eukaryota</taxon>
        <taxon>Metazoa</taxon>
        <taxon>Spiralia</taxon>
        <taxon>Lophotrochozoa</taxon>
        <taxon>Mollusca</taxon>
        <taxon>Cephalopoda</taxon>
        <taxon>Coleoidea</taxon>
        <taxon>Octopodiformes</taxon>
        <taxon>Octopoda</taxon>
        <taxon>Incirrata</taxon>
        <taxon>Octopodidae</taxon>
        <taxon>Octopus</taxon>
    </lineage>
</organism>
<feature type="region of interest" description="Disordered" evidence="1">
    <location>
        <begin position="727"/>
        <end position="765"/>
    </location>
</feature>
<gene>
    <name evidence="4" type="primary">LOC115213119</name>
</gene>
<dbReference type="PANTHER" id="PTHR14382:SF1">
    <property type="entry name" value="MDM2-BINDING PROTEIN"/>
    <property type="match status" value="1"/>
</dbReference>
<feature type="compositionally biased region" description="Basic residues" evidence="1">
    <location>
        <begin position="756"/>
        <end position="765"/>
    </location>
</feature>
<feature type="domain" description="MDN2-binding protein C-terminal" evidence="2">
    <location>
        <begin position="659"/>
        <end position="830"/>
    </location>
</feature>
<accession>A0A6P7SHN4</accession>
<dbReference type="GO" id="GO:0031396">
    <property type="term" value="P:regulation of protein ubiquitination"/>
    <property type="evidence" value="ECO:0007669"/>
    <property type="project" value="InterPro"/>
</dbReference>
<protein>
    <submittedName>
        <fullName evidence="4">Mdm2-binding protein isoform X1</fullName>
    </submittedName>
</protein>
<dbReference type="GO" id="GO:0007089">
    <property type="term" value="P:traversing start control point of mitotic cell cycle"/>
    <property type="evidence" value="ECO:0007669"/>
    <property type="project" value="TreeGrafter"/>
</dbReference>
<dbReference type="InterPro" id="IPR039061">
    <property type="entry name" value="MTBP"/>
</dbReference>
<evidence type="ECO:0000259" key="2">
    <source>
        <dbReference type="Pfam" id="PF14920"/>
    </source>
</evidence>
<proteinExistence type="predicted"/>
<feature type="compositionally biased region" description="Basic and acidic residues" evidence="1">
    <location>
        <begin position="693"/>
        <end position="704"/>
    </location>
</feature>
<dbReference type="GO" id="GO:0000776">
    <property type="term" value="C:kinetochore"/>
    <property type="evidence" value="ECO:0007669"/>
    <property type="project" value="TreeGrafter"/>
</dbReference>
<dbReference type="KEGG" id="osn:115213119"/>
<feature type="compositionally biased region" description="Basic and acidic residues" evidence="1">
    <location>
        <begin position="846"/>
        <end position="856"/>
    </location>
</feature>
<feature type="region of interest" description="Disordered" evidence="1">
    <location>
        <begin position="833"/>
        <end position="856"/>
    </location>
</feature>
<dbReference type="InterPro" id="IPR029418">
    <property type="entry name" value="MTBP_C"/>
</dbReference>
<keyword evidence="3" id="KW-1185">Reference proteome</keyword>
<name>A0A6P7SHN4_9MOLL</name>
<sequence>MVTANQMTMDVVRHCLYVTNLTRLKNGNSDNVKCQLLNLLGRFPANTMICPIYTDWKNLKCLPANPNNVWIPVTSTTTPDDLYPQESSSLQGNEEDNKYRENLCDLLHRIADNLPLAGSIVDIIVDFSEVSDLDDDILPVLHGVLKRYQLWLCASIFIIYVPDTGKDVNNPNNIDVLLEVWAVDCLPSLDQVTIPQNLAWKGNIILVDKQNCTDSCFSGFALETTQKSFPIKIMFNKNDDNSKKECLGDAYSCNNHLRLGSHMKILDIVDVHTIPHFAIRPQVFKLVLLNQNEKSHQILEYLSNCDQLAIIVAVSKYSADHVVASYKTSELNTVAWKEYILADFTQDIIYTSNSKDGELMLFVLVPQKHSYKPNSSDSSMEVDTPGHYCIDAYMMRSAAELDGEIFDLLHQSYCPPLINCSDVSFPALPVFNGKILSKVNTYLTKIQAMAVKNHLKDDLTDSLAVPSTQPRELFQLLANVQQKFLENLKSKLNHKDCFQPFDTLPSRCQLSELDLPNCAQWPEKRYIQQLESMKKTICRFRSFDSMSLSSPYVPLQDVVPTEIEEILSHFQDDGLATSFSLTPLLSQHNLRSYVFPALNDEYETCLMKWPHCREARFPGICYNKDNQCEKIQNRLNKLRDKFITADTSTTYSLQNCRSTSLQSTTNPRIVQKFKSKNSLRIKRNAVASLENRSMSDPKLQDSRNAKQKKLSHVMTRHMSAKELVETSTNATGEQFKNRSLVKSSKEPIQATDNELKKKKVSRSERHKQKLESIVKYVLKKEGLTEKDEIFSSCFQRLYKVTKLYVMDLPDSRKLGQEMRRLAENQVKHVVEIETHRQKSMRTKKTQKSDENGKVTA</sequence>
<evidence type="ECO:0000313" key="3">
    <source>
        <dbReference type="Proteomes" id="UP000515154"/>
    </source>
</evidence>
<feature type="region of interest" description="Disordered" evidence="1">
    <location>
        <begin position="688"/>
        <end position="712"/>
    </location>
</feature>
<evidence type="ECO:0000313" key="4">
    <source>
        <dbReference type="RefSeq" id="XP_029637907.1"/>
    </source>
</evidence>
<evidence type="ECO:0000256" key="1">
    <source>
        <dbReference type="SAM" id="MobiDB-lite"/>
    </source>
</evidence>
<dbReference type="Proteomes" id="UP000515154">
    <property type="component" value="Linkage group LG6"/>
</dbReference>
<reference evidence="4" key="1">
    <citation type="submission" date="2025-08" db="UniProtKB">
        <authorList>
            <consortium name="RefSeq"/>
        </authorList>
    </citation>
    <scope>IDENTIFICATION</scope>
</reference>
<dbReference type="AlphaFoldDB" id="A0A6P7SHN4"/>
<dbReference type="PANTHER" id="PTHR14382">
    <property type="entry name" value="MDM2-BINDING PROTEIN"/>
    <property type="match status" value="1"/>
</dbReference>
<dbReference type="Pfam" id="PF14920">
    <property type="entry name" value="MTBP_C"/>
    <property type="match status" value="1"/>
</dbReference>
<dbReference type="GO" id="GO:0034501">
    <property type="term" value="P:protein localization to kinetochore"/>
    <property type="evidence" value="ECO:0007669"/>
    <property type="project" value="TreeGrafter"/>
</dbReference>